<dbReference type="FunFam" id="3.30.30.30:FF:000005">
    <property type="entry name" value="Heat shock protein ssb1"/>
    <property type="match status" value="1"/>
</dbReference>
<dbReference type="SUPFAM" id="SSF100920">
    <property type="entry name" value="Heat shock protein 70kD (HSP70), peptide-binding domain"/>
    <property type="match status" value="1"/>
</dbReference>
<gene>
    <name evidence="9" type="ORF">FBEOM_12723</name>
</gene>
<dbReference type="PROSITE" id="PS00108">
    <property type="entry name" value="PROTEIN_KINASE_ST"/>
    <property type="match status" value="1"/>
</dbReference>
<evidence type="ECO:0000256" key="4">
    <source>
        <dbReference type="ARBA" id="ARBA00023186"/>
    </source>
</evidence>
<organism evidence="9 10">
    <name type="scientific">Fusarium beomiforme</name>
    <dbReference type="NCBI Taxonomy" id="44412"/>
    <lineage>
        <taxon>Eukaryota</taxon>
        <taxon>Fungi</taxon>
        <taxon>Dikarya</taxon>
        <taxon>Ascomycota</taxon>
        <taxon>Pezizomycotina</taxon>
        <taxon>Sordariomycetes</taxon>
        <taxon>Hypocreomycetidae</taxon>
        <taxon>Hypocreales</taxon>
        <taxon>Nectriaceae</taxon>
        <taxon>Fusarium</taxon>
        <taxon>Fusarium burgessii species complex</taxon>
    </lineage>
</organism>
<feature type="region of interest" description="Disordered" evidence="7">
    <location>
        <begin position="643"/>
        <end position="689"/>
    </location>
</feature>
<dbReference type="GO" id="GO:0005524">
    <property type="term" value="F:ATP binding"/>
    <property type="evidence" value="ECO:0007669"/>
    <property type="project" value="UniProtKB-UniRule"/>
</dbReference>
<dbReference type="Pfam" id="PF00069">
    <property type="entry name" value="Pkinase"/>
    <property type="match status" value="1"/>
</dbReference>
<keyword evidence="3 6" id="KW-0067">ATP-binding</keyword>
<dbReference type="Gene3D" id="1.10.510.10">
    <property type="entry name" value="Transferase(Phosphotransferase) domain 1"/>
    <property type="match status" value="1"/>
</dbReference>
<evidence type="ECO:0000256" key="7">
    <source>
        <dbReference type="SAM" id="MobiDB-lite"/>
    </source>
</evidence>
<dbReference type="AlphaFoldDB" id="A0A9P5DP55"/>
<dbReference type="SUPFAM" id="SSF56112">
    <property type="entry name" value="Protein kinase-like (PK-like)"/>
    <property type="match status" value="1"/>
</dbReference>
<accession>A0A9P5DP55</accession>
<evidence type="ECO:0000259" key="8">
    <source>
        <dbReference type="PROSITE" id="PS50011"/>
    </source>
</evidence>
<evidence type="ECO:0000256" key="1">
    <source>
        <dbReference type="ARBA" id="ARBA00012554"/>
    </source>
</evidence>
<evidence type="ECO:0000256" key="5">
    <source>
        <dbReference type="ARBA" id="ARBA00048056"/>
    </source>
</evidence>
<keyword evidence="2 6" id="KW-0547">Nucleotide-binding</keyword>
<keyword evidence="10" id="KW-1185">Reference proteome</keyword>
<dbReference type="InterPro" id="IPR013126">
    <property type="entry name" value="Hsp_70_fam"/>
</dbReference>
<dbReference type="InterPro" id="IPR043129">
    <property type="entry name" value="ATPase_NBD"/>
</dbReference>
<dbReference type="InterPro" id="IPR029047">
    <property type="entry name" value="HSP70_peptide-bd_sf"/>
</dbReference>
<dbReference type="Gene3D" id="3.30.200.20">
    <property type="entry name" value="Phosphorylase Kinase, domain 1"/>
    <property type="match status" value="1"/>
</dbReference>
<comment type="catalytic activity">
    <reaction evidence="5">
        <text>ATP + H2O = ADP + phosphate + H(+)</text>
        <dbReference type="Rhea" id="RHEA:13065"/>
        <dbReference type="ChEBI" id="CHEBI:15377"/>
        <dbReference type="ChEBI" id="CHEBI:15378"/>
        <dbReference type="ChEBI" id="CHEBI:30616"/>
        <dbReference type="ChEBI" id="CHEBI:43474"/>
        <dbReference type="ChEBI" id="CHEBI:456216"/>
        <dbReference type="EC" id="3.6.4.10"/>
    </reaction>
</comment>
<dbReference type="InterPro" id="IPR008271">
    <property type="entry name" value="Ser/Thr_kinase_AS"/>
</dbReference>
<keyword evidence="9" id="KW-0346">Stress response</keyword>
<dbReference type="InterPro" id="IPR017441">
    <property type="entry name" value="Protein_kinase_ATP_BS"/>
</dbReference>
<evidence type="ECO:0000313" key="9">
    <source>
        <dbReference type="EMBL" id="KAF4333462.1"/>
    </source>
</evidence>
<evidence type="ECO:0000256" key="6">
    <source>
        <dbReference type="PROSITE-ProRule" id="PRU10141"/>
    </source>
</evidence>
<dbReference type="GO" id="GO:0004672">
    <property type="term" value="F:protein kinase activity"/>
    <property type="evidence" value="ECO:0007669"/>
    <property type="project" value="InterPro"/>
</dbReference>
<dbReference type="InterPro" id="IPR029048">
    <property type="entry name" value="HSP70_C_sf"/>
</dbReference>
<reference evidence="9" key="2">
    <citation type="submission" date="2020-02" db="EMBL/GenBank/DDBJ databases">
        <title>Identification and distribution of gene clusters putatively required for synthesis of sphingolipid metabolism inhibitors in phylogenetically diverse species of the filamentous fungus Fusarium.</title>
        <authorList>
            <person name="Kim H.-S."/>
            <person name="Busman M."/>
            <person name="Brown D.W."/>
            <person name="Divon H."/>
            <person name="Uhlig S."/>
            <person name="Proctor R.H."/>
        </authorList>
    </citation>
    <scope>NUCLEOTIDE SEQUENCE</scope>
    <source>
        <strain evidence="9">NRRL 25174</strain>
    </source>
</reference>
<dbReference type="GO" id="GO:0140662">
    <property type="term" value="F:ATP-dependent protein folding chaperone"/>
    <property type="evidence" value="ECO:0007669"/>
    <property type="project" value="InterPro"/>
</dbReference>
<keyword evidence="4" id="KW-0143">Chaperone</keyword>
<feature type="binding site" evidence="6">
    <location>
        <position position="849"/>
    </location>
    <ligand>
        <name>ATP</name>
        <dbReference type="ChEBI" id="CHEBI:30616"/>
    </ligand>
</feature>
<evidence type="ECO:0000256" key="2">
    <source>
        <dbReference type="ARBA" id="ARBA00022741"/>
    </source>
</evidence>
<dbReference type="Gene3D" id="3.30.30.30">
    <property type="match status" value="1"/>
</dbReference>
<dbReference type="Gene3D" id="3.30.420.40">
    <property type="match status" value="4"/>
</dbReference>
<dbReference type="Proteomes" id="UP000730481">
    <property type="component" value="Unassembled WGS sequence"/>
</dbReference>
<dbReference type="PANTHER" id="PTHR19375">
    <property type="entry name" value="HEAT SHOCK PROTEIN 70KDA"/>
    <property type="match status" value="1"/>
</dbReference>
<feature type="compositionally biased region" description="Polar residues" evidence="7">
    <location>
        <begin position="674"/>
        <end position="689"/>
    </location>
</feature>
<dbReference type="PROSITE" id="PS01036">
    <property type="entry name" value="HSP70_3"/>
    <property type="match status" value="1"/>
</dbReference>
<dbReference type="SUPFAM" id="SSF53067">
    <property type="entry name" value="Actin-like ATPase domain"/>
    <property type="match status" value="2"/>
</dbReference>
<reference evidence="9" key="1">
    <citation type="journal article" date="2017" name="Mycologia">
        <title>Fusarium algeriense, sp. nov., a novel toxigenic crown rot pathogen of durum wheat from Algeria is nested in the Fusarium burgessii species complex.</title>
        <authorList>
            <person name="Laraba I."/>
            <person name="Keddad A."/>
            <person name="Boureghda H."/>
            <person name="Abdallah N."/>
            <person name="Vaughan M.M."/>
            <person name="Proctor R.H."/>
            <person name="Busman M."/>
            <person name="O'Donnell K."/>
        </authorList>
    </citation>
    <scope>NUCLEOTIDE SEQUENCE</scope>
    <source>
        <strain evidence="9">NRRL 25174</strain>
    </source>
</reference>
<feature type="compositionally biased region" description="Basic and acidic residues" evidence="7">
    <location>
        <begin position="652"/>
        <end position="669"/>
    </location>
</feature>
<dbReference type="InterPro" id="IPR000719">
    <property type="entry name" value="Prot_kinase_dom"/>
</dbReference>
<dbReference type="OrthoDB" id="248923at2759"/>
<evidence type="ECO:0000313" key="10">
    <source>
        <dbReference type="Proteomes" id="UP000730481"/>
    </source>
</evidence>
<protein>
    <recommendedName>
        <fullName evidence="1">non-chaperonin molecular chaperone ATPase</fullName>
        <ecNumber evidence="1">3.6.4.10</ecNumber>
    </recommendedName>
</protein>
<dbReference type="EC" id="3.6.4.10" evidence="1"/>
<feature type="domain" description="Protein kinase" evidence="8">
    <location>
        <begin position="820"/>
        <end position="1091"/>
    </location>
</feature>
<dbReference type="InterPro" id="IPR018181">
    <property type="entry name" value="Heat_shock_70_CS"/>
</dbReference>
<dbReference type="EMBL" id="PVQB02000834">
    <property type="protein sequence ID" value="KAF4333462.1"/>
    <property type="molecule type" value="Genomic_DNA"/>
</dbReference>
<proteinExistence type="predicted"/>
<dbReference type="CDD" id="cd00180">
    <property type="entry name" value="PKc"/>
    <property type="match status" value="1"/>
</dbReference>
<comment type="caution">
    <text evidence="9">The sequence shown here is derived from an EMBL/GenBank/DDBJ whole genome shotgun (WGS) entry which is preliminary data.</text>
</comment>
<dbReference type="Pfam" id="PF00012">
    <property type="entry name" value="HSP70"/>
    <property type="match status" value="2"/>
</dbReference>
<evidence type="ECO:0000256" key="3">
    <source>
        <dbReference type="ARBA" id="ARBA00022840"/>
    </source>
</evidence>
<name>A0A9P5DP55_9HYPO</name>
<dbReference type="PROSITE" id="PS00107">
    <property type="entry name" value="PROTEIN_KINASE_ATP"/>
    <property type="match status" value="1"/>
</dbReference>
<dbReference type="PROSITE" id="PS50011">
    <property type="entry name" value="PROTEIN_KINASE_DOM"/>
    <property type="match status" value="1"/>
</dbReference>
<dbReference type="InterPro" id="IPR011009">
    <property type="entry name" value="Kinase-like_dom_sf"/>
</dbReference>
<dbReference type="Gene3D" id="1.20.1270.10">
    <property type="match status" value="1"/>
</dbReference>
<dbReference type="SMART" id="SM00220">
    <property type="entry name" value="S_TKc"/>
    <property type="match status" value="1"/>
</dbReference>
<dbReference type="PRINTS" id="PR00301">
    <property type="entry name" value="HEATSHOCK70"/>
</dbReference>
<dbReference type="Gene3D" id="2.60.34.10">
    <property type="entry name" value="Substrate Binding Domain Of DNAk, Chain A, domain 1"/>
    <property type="match status" value="1"/>
</dbReference>
<sequence length="1119" mass="124705">MSKQVAKTWAIGIDLGTANTKVAVFRNEKIEIIPDADGNLLMPSYVSFNERGRLIGYSAKTPAAFNSQDTVFSVKRLLSSRFDDINVQTIIKKLPYRIKESSGQPVVEVDYMNKLKSFTIVELLSMILSKAKENAERYLGDPVSDAVIGVPASFTSHQRNAITDAASIAGLNVSHLMVGTCAVALFYSRIFARKKPEHNVVVFDLGAGTVSAANAVISDGLVGTRAIAGEGYVGSENFVDRLVTSRQREIKKIWKTDISSNSKALRRLRRACEQAICFNALCKDLFQSAVSPINRVLVEGKIEKSKIQVLLVGGASRIPMIQELLSSLLDGKGLSKAINPDEGEVSGLAIAADMIKEGQDNPSTPCLPVGEVLPASIRIESTPGVTQSVLPRNSQVPLRISGKLRIKPNTKRISFYEGERKRTKNNKLLAEISLNMLKLPESREEVEIPYEIKVDWCKLRSSCTVKGRGENSITVALDSLGYLPNEEIKRLQADAKRYKMTDEAENHRASMRDDLDARISSLDETLGQLTEGPVLEGLSKSLGAIREWAEQNPHAKITEYSDKIQKLKDVEIAINLAQREAARDALSRSIEKTRKRLLLCVGIPERTSLLREVGAITVWYEKNVHAGPEACSQHRRRLDKILAQLPPEEHEDDKTEKAPESEKERKQEPDDIQDASSDTSSNDAMQSKNASNGIENQSLEAIFSQHNAGDREPFTDFQFERISAFLRVGGKVAWSEIPRLYTVLRLIDQLDAIEAFINQHMSDIWFPFSHETLPSSLLPSVQDRFLDTQSIVLSKGFKLEKGGDRHHAHFLRSETEALPFKVVARLGIGSYGLVEKIISNISHDVYARKTLKKDRRMSKASVDTFINELAVLKRLSHRHCVELIGSYSDTKHFALIMQPVGDCNLLQYYDRAKDDADMLSIMRSFLGCLANALQYLHREKIRHRDIKPSNIIVKGDRPLIADFGIAYRWEDLTRGTTTADSMKSRVYAAPEVIRVDSRNIFADIWSLGCVFLEMATVLKRETREAMRSHFLRRTDSFQFHANAEAIASWINQLRGAPTGTDDVVLDWAAGMLQSTPDQRPTAGNLFDNIATESVQSGVLFCGPCCQDGFDSATERNRGI</sequence>
<dbReference type="Gene3D" id="3.90.640.10">
    <property type="entry name" value="Actin, Chain A, domain 4"/>
    <property type="match status" value="2"/>
</dbReference>